<dbReference type="GO" id="GO:0009279">
    <property type="term" value="C:cell outer membrane"/>
    <property type="evidence" value="ECO:0007669"/>
    <property type="project" value="UniProtKB-SubCell"/>
</dbReference>
<proteinExistence type="inferred from homology"/>
<dbReference type="HAMAP" id="MF_01186">
    <property type="entry name" value="LPS_assembly_LptE"/>
    <property type="match status" value="1"/>
</dbReference>
<dbReference type="EMBL" id="CP017715">
    <property type="protein sequence ID" value="AOY87062.1"/>
    <property type="molecule type" value="Genomic_DNA"/>
</dbReference>
<reference evidence="7 8" key="1">
    <citation type="submission" date="2016-10" db="EMBL/GenBank/DDBJ databases">
        <title>Marinobacter salinus sp. nov., a moderately halophilic bacterium isolated from a tidal flat environment.</title>
        <authorList>
            <person name="Park S.-J."/>
        </authorList>
    </citation>
    <scope>NUCLEOTIDE SEQUENCE [LARGE SCALE GENOMIC DNA]</scope>
    <source>
        <strain evidence="7 8">Hb8</strain>
    </source>
</reference>
<sequence>MNCRSGLKAARYPALGTALAVLLAGCGFQLRGAPPVSSALQPLAVMCSAQVPTSLCQSLRNQLDLGGVDLRPPSDAAFVLRLSGFKQDRRATAITVQAAAAEYTLLHTVGMELVSSNGIPMIADTRLTASESYRYDETNVLAKQREEEELRIQLGDRLAQQIIFRLAPLTEARIQVIRDQYEEAKNQAEEQPATP</sequence>
<dbReference type="Gene3D" id="3.30.160.150">
    <property type="entry name" value="Lipoprotein like domain"/>
    <property type="match status" value="1"/>
</dbReference>
<protein>
    <recommendedName>
        <fullName evidence="6">LPS-assembly lipoprotein LptE</fullName>
    </recommendedName>
</protein>
<keyword evidence="3 6" id="KW-0564">Palmitate</keyword>
<dbReference type="GO" id="GO:1990351">
    <property type="term" value="C:transporter complex"/>
    <property type="evidence" value="ECO:0007669"/>
    <property type="project" value="TreeGrafter"/>
</dbReference>
<keyword evidence="4 6" id="KW-0998">Cell outer membrane</keyword>
<evidence type="ECO:0000256" key="6">
    <source>
        <dbReference type="HAMAP-Rule" id="MF_01186"/>
    </source>
</evidence>
<comment type="similarity">
    <text evidence="6">Belongs to the LptE lipoprotein family.</text>
</comment>
<comment type="subunit">
    <text evidence="6">Component of the lipopolysaccharide transport and assembly complex. Interacts with LptD.</text>
</comment>
<dbReference type="RefSeq" id="WP_070965349.1">
    <property type="nucleotide sequence ID" value="NZ_CP017715.1"/>
</dbReference>
<dbReference type="PROSITE" id="PS51257">
    <property type="entry name" value="PROKAR_LIPOPROTEIN"/>
    <property type="match status" value="1"/>
</dbReference>
<comment type="function">
    <text evidence="6">Together with LptD, is involved in the assembly of lipopolysaccharide (LPS) at the surface of the outer membrane. Required for the proper assembly of LptD. Binds LPS and may serve as the LPS recognition site at the outer membrane.</text>
</comment>
<evidence type="ECO:0000313" key="7">
    <source>
        <dbReference type="EMBL" id="AOY87062.1"/>
    </source>
</evidence>
<evidence type="ECO:0000256" key="5">
    <source>
        <dbReference type="ARBA" id="ARBA00023288"/>
    </source>
</evidence>
<evidence type="ECO:0000313" key="8">
    <source>
        <dbReference type="Proteomes" id="UP000177445"/>
    </source>
</evidence>
<evidence type="ECO:0000256" key="3">
    <source>
        <dbReference type="ARBA" id="ARBA00023139"/>
    </source>
</evidence>
<keyword evidence="1 6" id="KW-0732">Signal</keyword>
<evidence type="ECO:0000256" key="4">
    <source>
        <dbReference type="ARBA" id="ARBA00023237"/>
    </source>
</evidence>
<evidence type="ECO:0000256" key="2">
    <source>
        <dbReference type="ARBA" id="ARBA00023136"/>
    </source>
</evidence>
<dbReference type="AlphaFoldDB" id="A0A1D9GHE8"/>
<dbReference type="PANTHER" id="PTHR38098:SF1">
    <property type="entry name" value="LPS-ASSEMBLY LIPOPROTEIN LPTE"/>
    <property type="match status" value="1"/>
</dbReference>
<dbReference type="GO" id="GO:0001530">
    <property type="term" value="F:lipopolysaccharide binding"/>
    <property type="evidence" value="ECO:0007669"/>
    <property type="project" value="TreeGrafter"/>
</dbReference>
<accession>A0A1D9GHE8</accession>
<evidence type="ECO:0000256" key="1">
    <source>
        <dbReference type="ARBA" id="ARBA00022729"/>
    </source>
</evidence>
<keyword evidence="2 6" id="KW-0472">Membrane</keyword>
<gene>
    <name evidence="6" type="primary">lptE</name>
    <name evidence="7" type="ORF">BKP64_02060</name>
</gene>
<dbReference type="PANTHER" id="PTHR38098">
    <property type="entry name" value="LPS-ASSEMBLY LIPOPROTEIN LPTE"/>
    <property type="match status" value="1"/>
</dbReference>
<dbReference type="GO" id="GO:0015920">
    <property type="term" value="P:lipopolysaccharide transport"/>
    <property type="evidence" value="ECO:0007669"/>
    <property type="project" value="TreeGrafter"/>
</dbReference>
<comment type="subcellular location">
    <subcellularLocation>
        <location evidence="6">Cell outer membrane</location>
        <topology evidence="6">Lipid-anchor</topology>
    </subcellularLocation>
</comment>
<dbReference type="Pfam" id="PF04390">
    <property type="entry name" value="LptE"/>
    <property type="match status" value="1"/>
</dbReference>
<organism evidence="7 8">
    <name type="scientific">Marinobacter salinus</name>
    <dbReference type="NCBI Taxonomy" id="1874317"/>
    <lineage>
        <taxon>Bacteria</taxon>
        <taxon>Pseudomonadati</taxon>
        <taxon>Pseudomonadota</taxon>
        <taxon>Gammaproteobacteria</taxon>
        <taxon>Pseudomonadales</taxon>
        <taxon>Marinobacteraceae</taxon>
        <taxon>Marinobacter</taxon>
    </lineage>
</organism>
<dbReference type="InterPro" id="IPR007485">
    <property type="entry name" value="LPS_assembly_LptE"/>
</dbReference>
<dbReference type="GO" id="GO:0043165">
    <property type="term" value="P:Gram-negative-bacterium-type cell outer membrane assembly"/>
    <property type="evidence" value="ECO:0007669"/>
    <property type="project" value="UniProtKB-UniRule"/>
</dbReference>
<dbReference type="OrthoDB" id="7349153at2"/>
<dbReference type="KEGG" id="msq:BKP64_02060"/>
<name>A0A1D9GHE8_9GAMM</name>
<keyword evidence="8" id="KW-1185">Reference proteome</keyword>
<keyword evidence="5 6" id="KW-0449">Lipoprotein</keyword>
<dbReference type="STRING" id="1874317.BKP64_02060"/>
<dbReference type="Proteomes" id="UP000177445">
    <property type="component" value="Chromosome"/>
</dbReference>